<dbReference type="PANTHER" id="PTHR37816">
    <property type="entry name" value="YALI0E33011P"/>
    <property type="match status" value="1"/>
</dbReference>
<protein>
    <submittedName>
        <fullName evidence="1">Topology modulation protein</fullName>
    </submittedName>
</protein>
<dbReference type="RefSeq" id="WP_143849911.1">
    <property type="nucleotide sequence ID" value="NZ_VLXZ01000011.1"/>
</dbReference>
<reference evidence="1 2" key="1">
    <citation type="submission" date="2019-07" db="EMBL/GenBank/DDBJ databases">
        <authorList>
            <person name="Park Y.J."/>
            <person name="Jeong S.E."/>
            <person name="Jung H.S."/>
        </authorList>
    </citation>
    <scope>NUCLEOTIDE SEQUENCE [LARGE SCALE GENOMIC DNA]</scope>
    <source>
        <strain evidence="2">P16(2019)</strain>
    </source>
</reference>
<organism evidence="1 2">
    <name type="scientific">Alkalicoccobacillus porphyridii</name>
    <dbReference type="NCBI Taxonomy" id="2597270"/>
    <lineage>
        <taxon>Bacteria</taxon>
        <taxon>Bacillati</taxon>
        <taxon>Bacillota</taxon>
        <taxon>Bacilli</taxon>
        <taxon>Bacillales</taxon>
        <taxon>Bacillaceae</taxon>
        <taxon>Alkalicoccobacillus</taxon>
    </lineage>
</organism>
<dbReference type="PANTHER" id="PTHR37816:SF3">
    <property type="entry name" value="MODULATES DNA TOPOLOGY"/>
    <property type="match status" value="1"/>
</dbReference>
<comment type="caution">
    <text evidence="1">The sequence shown here is derived from an EMBL/GenBank/DDBJ whole genome shotgun (WGS) entry which is preliminary data.</text>
</comment>
<dbReference type="SUPFAM" id="SSF52540">
    <property type="entry name" value="P-loop containing nucleoside triphosphate hydrolases"/>
    <property type="match status" value="1"/>
</dbReference>
<dbReference type="EMBL" id="VLXZ01000011">
    <property type="protein sequence ID" value="TSB45485.1"/>
    <property type="molecule type" value="Genomic_DNA"/>
</dbReference>
<sequence>MKRIMVIGSSAGAGKSTFARSLSKQLDIPVYHLDTLYWKPGWVEEDKEAFRSKQEGIVQADNWIIEGNYSSTFYIRVNRADTIISVHQPLWLCLYRVFKRRVMYHGKSRPDLTHGCNEKIDMAFLLFILKTYRSRKKKHKELIHTFKQANQERSVYVLSGTKEINSFLNTL</sequence>
<dbReference type="AlphaFoldDB" id="A0A553ZVX5"/>
<dbReference type="InterPro" id="IPR052922">
    <property type="entry name" value="Cytidylate_Kinase-2"/>
</dbReference>
<gene>
    <name evidence="1" type="ORF">FN960_16270</name>
</gene>
<dbReference type="Gene3D" id="3.40.50.300">
    <property type="entry name" value="P-loop containing nucleotide triphosphate hydrolases"/>
    <property type="match status" value="1"/>
</dbReference>
<evidence type="ECO:0000313" key="2">
    <source>
        <dbReference type="Proteomes" id="UP000318521"/>
    </source>
</evidence>
<dbReference type="OrthoDB" id="1201990at2"/>
<accession>A0A553ZVX5</accession>
<dbReference type="InterPro" id="IPR027417">
    <property type="entry name" value="P-loop_NTPase"/>
</dbReference>
<proteinExistence type="predicted"/>
<dbReference type="Proteomes" id="UP000318521">
    <property type="component" value="Unassembled WGS sequence"/>
</dbReference>
<name>A0A553ZVX5_9BACI</name>
<evidence type="ECO:0000313" key="1">
    <source>
        <dbReference type="EMBL" id="TSB45485.1"/>
    </source>
</evidence>
<keyword evidence="2" id="KW-1185">Reference proteome</keyword>